<accession>A0A7W7KR18</accession>
<name>A0A7W7KR18_PSENT</name>
<comment type="caution">
    <text evidence="1">The sequence shown here is derived from an EMBL/GenBank/DDBJ whole genome shotgun (WGS) entry which is preliminary data.</text>
</comment>
<dbReference type="AlphaFoldDB" id="A0A7W7KR18"/>
<organism evidence="1 2">
    <name type="scientific">Pseudomonas nitroreducens</name>
    <dbReference type="NCBI Taxonomy" id="46680"/>
    <lineage>
        <taxon>Bacteria</taxon>
        <taxon>Pseudomonadati</taxon>
        <taxon>Pseudomonadota</taxon>
        <taxon>Gammaproteobacteria</taxon>
        <taxon>Pseudomonadales</taxon>
        <taxon>Pseudomonadaceae</taxon>
        <taxon>Pseudomonas</taxon>
    </lineage>
</organism>
<protein>
    <submittedName>
        <fullName evidence="1">Uncharacterized protein</fullName>
    </submittedName>
</protein>
<evidence type="ECO:0000313" key="2">
    <source>
        <dbReference type="Proteomes" id="UP000566995"/>
    </source>
</evidence>
<dbReference type="EMBL" id="JACHLI010000035">
    <property type="protein sequence ID" value="MBB4867121.1"/>
    <property type="molecule type" value="Genomic_DNA"/>
</dbReference>
<dbReference type="Proteomes" id="UP000566995">
    <property type="component" value="Unassembled WGS sequence"/>
</dbReference>
<evidence type="ECO:0000313" key="1">
    <source>
        <dbReference type="EMBL" id="MBB4867121.1"/>
    </source>
</evidence>
<sequence>MNLFNAYLGKPHSSGCDCSVCAANRILQTPSPLDHSSPSTRCTQCRPTRVFTVVGIMSRVSGAWRLVSSTYRVERGYTCDKHTPARRPPQYWHVVYDSGRPTPFVPIHQPFEWEG</sequence>
<gene>
    <name evidence="1" type="ORF">HNP46_006029</name>
</gene>
<dbReference type="Pfam" id="PF17525">
    <property type="entry name" value="DUF5447"/>
    <property type="match status" value="1"/>
</dbReference>
<reference evidence="1 2" key="1">
    <citation type="submission" date="2020-08" db="EMBL/GenBank/DDBJ databases">
        <title>Functional genomics of gut bacteria from endangered species of beetles.</title>
        <authorList>
            <person name="Carlos-Shanley C."/>
        </authorList>
    </citation>
    <scope>NUCLEOTIDE SEQUENCE [LARGE SCALE GENOMIC DNA]</scope>
    <source>
        <strain evidence="1 2">S00179</strain>
    </source>
</reference>
<proteinExistence type="predicted"/>
<dbReference type="InterPro" id="IPR035229">
    <property type="entry name" value="PflM"/>
</dbReference>
<dbReference type="RefSeq" id="WP_184596325.1">
    <property type="nucleotide sequence ID" value="NZ_JACHLI010000035.1"/>
</dbReference>